<feature type="domain" description="Fungal-type protein kinase" evidence="2">
    <location>
        <begin position="2"/>
        <end position="327"/>
    </location>
</feature>
<keyword evidence="4" id="KW-1185">Reference proteome</keyword>
<dbReference type="Gene3D" id="1.10.510.10">
    <property type="entry name" value="Transferase(Phosphotransferase) domain 1"/>
    <property type="match status" value="1"/>
</dbReference>
<dbReference type="AlphaFoldDB" id="A0A9W8MC46"/>
<dbReference type="PANTHER" id="PTHR38248">
    <property type="entry name" value="FUNK1 6"/>
    <property type="match status" value="1"/>
</dbReference>
<dbReference type="InterPro" id="IPR008266">
    <property type="entry name" value="Tyr_kinase_AS"/>
</dbReference>
<name>A0A9W8MC46_9AGAR</name>
<dbReference type="EMBL" id="JANBPK010001196">
    <property type="protein sequence ID" value="KAJ2925041.1"/>
    <property type="molecule type" value="Genomic_DNA"/>
</dbReference>
<protein>
    <recommendedName>
        <fullName evidence="2">Fungal-type protein kinase domain-containing protein</fullName>
    </recommendedName>
</protein>
<evidence type="ECO:0000256" key="1">
    <source>
        <dbReference type="SAM" id="MobiDB-lite"/>
    </source>
</evidence>
<gene>
    <name evidence="3" type="ORF">H1R20_g12044</name>
</gene>
<dbReference type="PANTHER" id="PTHR38248:SF2">
    <property type="entry name" value="FUNK1 11"/>
    <property type="match status" value="1"/>
</dbReference>
<feature type="region of interest" description="Disordered" evidence="1">
    <location>
        <begin position="480"/>
        <end position="527"/>
    </location>
</feature>
<comment type="caution">
    <text evidence="3">The sequence shown here is derived from an EMBL/GenBank/DDBJ whole genome shotgun (WGS) entry which is preliminary data.</text>
</comment>
<dbReference type="OrthoDB" id="2925062at2759"/>
<evidence type="ECO:0000259" key="2">
    <source>
        <dbReference type="Pfam" id="PF17667"/>
    </source>
</evidence>
<dbReference type="GO" id="GO:0004672">
    <property type="term" value="F:protein kinase activity"/>
    <property type="evidence" value="ECO:0007669"/>
    <property type="project" value="InterPro"/>
</dbReference>
<feature type="compositionally biased region" description="Polar residues" evidence="1">
    <location>
        <begin position="512"/>
        <end position="527"/>
    </location>
</feature>
<dbReference type="PROSITE" id="PS00109">
    <property type="entry name" value="PROTEIN_KINASE_TYR"/>
    <property type="match status" value="1"/>
</dbReference>
<accession>A0A9W8MC46</accession>
<dbReference type="Pfam" id="PF17667">
    <property type="entry name" value="Pkinase_fungal"/>
    <property type="match status" value="1"/>
</dbReference>
<proteinExistence type="predicted"/>
<reference evidence="3" key="1">
    <citation type="submission" date="2022-06" db="EMBL/GenBank/DDBJ databases">
        <title>Genome Sequence of Candolleomyces eurysporus.</title>
        <authorList>
            <person name="Buettner E."/>
        </authorList>
    </citation>
    <scope>NUCLEOTIDE SEQUENCE</scope>
    <source>
        <strain evidence="3">VTCC 930004</strain>
    </source>
</reference>
<organism evidence="3 4">
    <name type="scientific">Candolleomyces eurysporus</name>
    <dbReference type="NCBI Taxonomy" id="2828524"/>
    <lineage>
        <taxon>Eukaryota</taxon>
        <taxon>Fungi</taxon>
        <taxon>Dikarya</taxon>
        <taxon>Basidiomycota</taxon>
        <taxon>Agaricomycotina</taxon>
        <taxon>Agaricomycetes</taxon>
        <taxon>Agaricomycetidae</taxon>
        <taxon>Agaricales</taxon>
        <taxon>Agaricineae</taxon>
        <taxon>Psathyrellaceae</taxon>
        <taxon>Candolleomyces</taxon>
    </lineage>
</organism>
<evidence type="ECO:0000313" key="4">
    <source>
        <dbReference type="Proteomes" id="UP001140091"/>
    </source>
</evidence>
<dbReference type="SUPFAM" id="SSF56112">
    <property type="entry name" value="Protein kinase-like (PK-like)"/>
    <property type="match status" value="1"/>
</dbReference>
<dbReference type="Proteomes" id="UP001140091">
    <property type="component" value="Unassembled WGS sequence"/>
</dbReference>
<evidence type="ECO:0000313" key="3">
    <source>
        <dbReference type="EMBL" id="KAJ2925041.1"/>
    </source>
</evidence>
<feature type="non-terminal residue" evidence="3">
    <location>
        <position position="1"/>
    </location>
</feature>
<dbReference type="InterPro" id="IPR040976">
    <property type="entry name" value="Pkinase_fungal"/>
</dbReference>
<sequence>MATYARQIFIQQPNRMFVRCLIVTEKRARLFHFDRSGAQFTESFDIHTHAGATTFVRLVLGLCSINEQVLGFDTSVQWTVRADGVRTSGVVKTQVPVPDDQAVKTVEYDLVLTEVPFFRSNIRGRGTVCWPVKDLSCGKRYLVKDYWMSEGRTPEYELLQKIRDLPGVCQMVSYELGRDETKDFRGGIEFVLEGAFHNRKSIRIVMEYYGTPIDTFVSAKEMLSALRDAVAAHEKLLDKDLLHRDLSNTNILLGPDPDKVGYRGILIDFDMGVSISDRRISEICKDFRTGTPIFYSLVMLRMFQKKEAPAHDYLDELEAFFWIFCYLIFKFTADGDDAPKNAITDDIDKDWRANPKNSYDAKFRFLHEESSEASVKASLHESWHPTCLDLFIHLKAKMSELARQREKRLDEKMDPLPDGTIPNRFASILEHGKKNYAHILSLIDAALEKVESQPQKLPPRARRLRTLTLPGWQSVLALKSASTRRGSKRRTQETAEEESPTKPKRKRAKGRSQLSQTVTNATDADQD</sequence>
<dbReference type="InterPro" id="IPR011009">
    <property type="entry name" value="Kinase-like_dom_sf"/>
</dbReference>